<reference evidence="1" key="2">
    <citation type="submission" date="2021-04" db="EMBL/GenBank/DDBJ databases">
        <authorList>
            <person name="Gilroy R."/>
        </authorList>
    </citation>
    <scope>NUCLEOTIDE SEQUENCE</scope>
    <source>
        <strain evidence="1">CHK195-6426</strain>
    </source>
</reference>
<dbReference type="AlphaFoldDB" id="A0A9D1UCK8"/>
<evidence type="ECO:0000313" key="1">
    <source>
        <dbReference type="EMBL" id="HIW81661.1"/>
    </source>
</evidence>
<name>A0A9D1UCK8_9FIRM</name>
<proteinExistence type="predicted"/>
<accession>A0A9D1UCK8</accession>
<dbReference type="EMBL" id="DXGH01000050">
    <property type="protein sequence ID" value="HIW81661.1"/>
    <property type="molecule type" value="Genomic_DNA"/>
</dbReference>
<dbReference type="Proteomes" id="UP000824265">
    <property type="component" value="Unassembled WGS sequence"/>
</dbReference>
<reference evidence="1" key="1">
    <citation type="journal article" date="2021" name="PeerJ">
        <title>Extensive microbial diversity within the chicken gut microbiome revealed by metagenomics and culture.</title>
        <authorList>
            <person name="Gilroy R."/>
            <person name="Ravi A."/>
            <person name="Getino M."/>
            <person name="Pursley I."/>
            <person name="Horton D.L."/>
            <person name="Alikhan N.F."/>
            <person name="Baker D."/>
            <person name="Gharbi K."/>
            <person name="Hall N."/>
            <person name="Watson M."/>
            <person name="Adriaenssens E.M."/>
            <person name="Foster-Nyarko E."/>
            <person name="Jarju S."/>
            <person name="Secka A."/>
            <person name="Antonio M."/>
            <person name="Oren A."/>
            <person name="Chaudhuri R.R."/>
            <person name="La Ragione R."/>
            <person name="Hildebrand F."/>
            <person name="Pallen M.J."/>
        </authorList>
    </citation>
    <scope>NUCLEOTIDE SEQUENCE</scope>
    <source>
        <strain evidence="1">CHK195-6426</strain>
    </source>
</reference>
<organism evidence="1 2">
    <name type="scientific">Candidatus Acetatifactor stercoripullorum</name>
    <dbReference type="NCBI Taxonomy" id="2838414"/>
    <lineage>
        <taxon>Bacteria</taxon>
        <taxon>Bacillati</taxon>
        <taxon>Bacillota</taxon>
        <taxon>Clostridia</taxon>
        <taxon>Lachnospirales</taxon>
        <taxon>Lachnospiraceae</taxon>
        <taxon>Acetatifactor</taxon>
    </lineage>
</organism>
<comment type="caution">
    <text evidence="1">The sequence shown here is derived from an EMBL/GenBank/DDBJ whole genome shotgun (WGS) entry which is preliminary data.</text>
</comment>
<protein>
    <submittedName>
        <fullName evidence="1">Uncharacterized protein</fullName>
    </submittedName>
</protein>
<dbReference type="RefSeq" id="WP_318703528.1">
    <property type="nucleotide sequence ID" value="NZ_CALWMU010000048.1"/>
</dbReference>
<gene>
    <name evidence="1" type="ORF">H9742_09140</name>
</gene>
<sequence length="140" mass="16371">MDATTFNIGICEMSADLFVLSVKRGYDSKDFIEKLMKSETATHLYNKTDTQMWLGSNYIMETLEQEVQIKKGEIYPEDLMSWIGYLFACWNFTYADDTPKDMIKQAPVEVLILAYQGLHVLSFEDAIRELKNIYKEKRKK</sequence>
<evidence type="ECO:0000313" key="2">
    <source>
        <dbReference type="Proteomes" id="UP000824265"/>
    </source>
</evidence>